<dbReference type="Pfam" id="PF00163">
    <property type="entry name" value="Ribosomal_S4"/>
    <property type="match status" value="1"/>
</dbReference>
<keyword evidence="3 7" id="KW-0694">RNA-binding</keyword>
<comment type="caution">
    <text evidence="10">The sequence shown here is derived from an EMBL/GenBank/DDBJ whole genome shotgun (WGS) entry which is preliminary data.</text>
</comment>
<dbReference type="InterPro" id="IPR036986">
    <property type="entry name" value="S4_RNA-bd_sf"/>
</dbReference>
<dbReference type="InterPro" id="IPR005709">
    <property type="entry name" value="Ribosomal_uS4_bac-type"/>
</dbReference>
<dbReference type="InterPro" id="IPR001912">
    <property type="entry name" value="Ribosomal_uS4_N"/>
</dbReference>
<reference evidence="10" key="1">
    <citation type="submission" date="2020-10" db="EMBL/GenBank/DDBJ databases">
        <authorList>
            <person name="Gilroy R."/>
        </authorList>
    </citation>
    <scope>NUCLEOTIDE SEQUENCE</scope>
    <source>
        <strain evidence="10">CHK184-25365</strain>
    </source>
</reference>
<dbReference type="GO" id="GO:0019843">
    <property type="term" value="F:rRNA binding"/>
    <property type="evidence" value="ECO:0007669"/>
    <property type="project" value="UniProtKB-UniRule"/>
</dbReference>
<dbReference type="Gene3D" id="1.10.1050.10">
    <property type="entry name" value="Ribosomal Protein S4 Delta 41, Chain A, domain 1"/>
    <property type="match status" value="1"/>
</dbReference>
<dbReference type="PANTHER" id="PTHR11831">
    <property type="entry name" value="30S 40S RIBOSOMAL PROTEIN"/>
    <property type="match status" value="1"/>
</dbReference>
<dbReference type="PROSITE" id="PS50889">
    <property type="entry name" value="S4"/>
    <property type="match status" value="1"/>
</dbReference>
<protein>
    <recommendedName>
        <fullName evidence="6 7">Small ribosomal subunit protein uS4</fullName>
    </recommendedName>
</protein>
<evidence type="ECO:0000259" key="9">
    <source>
        <dbReference type="SMART" id="SM01390"/>
    </source>
</evidence>
<dbReference type="FunFam" id="3.10.290.10:FF:000001">
    <property type="entry name" value="30S ribosomal protein S4"/>
    <property type="match status" value="1"/>
</dbReference>
<feature type="domain" description="Small ribosomal subunit protein uS4 N-terminal" evidence="9">
    <location>
        <begin position="3"/>
        <end position="86"/>
    </location>
</feature>
<evidence type="ECO:0000256" key="1">
    <source>
        <dbReference type="ARBA" id="ARBA00007465"/>
    </source>
</evidence>
<dbReference type="EMBL" id="DVGY01000141">
    <property type="protein sequence ID" value="HIR41407.1"/>
    <property type="molecule type" value="Genomic_DNA"/>
</dbReference>
<name>A0A9D1AJ83_9FIRM</name>
<dbReference type="SMART" id="SM00363">
    <property type="entry name" value="S4"/>
    <property type="match status" value="1"/>
</dbReference>
<evidence type="ECO:0000313" key="11">
    <source>
        <dbReference type="Proteomes" id="UP000886749"/>
    </source>
</evidence>
<dbReference type="GO" id="GO:0006412">
    <property type="term" value="P:translation"/>
    <property type="evidence" value="ECO:0007669"/>
    <property type="project" value="UniProtKB-UniRule"/>
</dbReference>
<dbReference type="SMART" id="SM01390">
    <property type="entry name" value="Ribosomal_S4"/>
    <property type="match status" value="1"/>
</dbReference>
<feature type="domain" description="RNA-binding S4" evidence="8">
    <location>
        <begin position="87"/>
        <end position="147"/>
    </location>
</feature>
<accession>A0A9D1AJ83</accession>
<dbReference type="GO" id="GO:0042274">
    <property type="term" value="P:ribosomal small subunit biogenesis"/>
    <property type="evidence" value="ECO:0007669"/>
    <property type="project" value="TreeGrafter"/>
</dbReference>
<dbReference type="NCBIfam" id="TIGR01017">
    <property type="entry name" value="rpsD_bact"/>
    <property type="match status" value="1"/>
</dbReference>
<keyword evidence="2 7" id="KW-0699">rRNA-binding</keyword>
<comment type="function">
    <text evidence="7">With S5 and S12 plays an important role in translational accuracy.</text>
</comment>
<dbReference type="GO" id="GO:0015935">
    <property type="term" value="C:small ribosomal subunit"/>
    <property type="evidence" value="ECO:0007669"/>
    <property type="project" value="InterPro"/>
</dbReference>
<dbReference type="Gene3D" id="3.10.290.10">
    <property type="entry name" value="RNA-binding S4 domain"/>
    <property type="match status" value="1"/>
</dbReference>
<comment type="function">
    <text evidence="7">One of the primary rRNA binding proteins, it binds directly to 16S rRNA where it nucleates assembly of the body of the 30S subunit.</text>
</comment>
<comment type="similarity">
    <text evidence="1 7">Belongs to the universal ribosomal protein uS4 family.</text>
</comment>
<organism evidence="10 11">
    <name type="scientific">Candidatus Egerieicola pullicola</name>
    <dbReference type="NCBI Taxonomy" id="2840775"/>
    <lineage>
        <taxon>Bacteria</taxon>
        <taxon>Bacillati</taxon>
        <taxon>Bacillota</taxon>
        <taxon>Clostridia</taxon>
        <taxon>Eubacteriales</taxon>
        <taxon>Oscillospiraceae</taxon>
        <taxon>Oscillospiraceae incertae sedis</taxon>
        <taxon>Candidatus Egerieicola</taxon>
    </lineage>
</organism>
<evidence type="ECO:0000256" key="3">
    <source>
        <dbReference type="ARBA" id="ARBA00022884"/>
    </source>
</evidence>
<dbReference type="Pfam" id="PF01479">
    <property type="entry name" value="S4"/>
    <property type="match status" value="1"/>
</dbReference>
<dbReference type="GO" id="GO:0003735">
    <property type="term" value="F:structural constituent of ribosome"/>
    <property type="evidence" value="ECO:0007669"/>
    <property type="project" value="InterPro"/>
</dbReference>
<dbReference type="Proteomes" id="UP000886749">
    <property type="component" value="Unassembled WGS sequence"/>
</dbReference>
<evidence type="ECO:0000256" key="7">
    <source>
        <dbReference type="HAMAP-Rule" id="MF_01306"/>
    </source>
</evidence>
<evidence type="ECO:0000259" key="8">
    <source>
        <dbReference type="SMART" id="SM00363"/>
    </source>
</evidence>
<evidence type="ECO:0000256" key="6">
    <source>
        <dbReference type="ARBA" id="ARBA00035254"/>
    </source>
</evidence>
<comment type="subunit">
    <text evidence="7">Part of the 30S ribosomal subunit. Contacts protein S5. The interaction surface between S4 and S5 is involved in control of translational fidelity.</text>
</comment>
<keyword evidence="5 7" id="KW-0687">Ribonucleoprotein</keyword>
<keyword evidence="4 7" id="KW-0689">Ribosomal protein</keyword>
<evidence type="ECO:0000313" key="10">
    <source>
        <dbReference type="EMBL" id="HIR41407.1"/>
    </source>
</evidence>
<evidence type="ECO:0000256" key="4">
    <source>
        <dbReference type="ARBA" id="ARBA00022980"/>
    </source>
</evidence>
<dbReference type="NCBIfam" id="NF003717">
    <property type="entry name" value="PRK05327.1"/>
    <property type="match status" value="1"/>
</dbReference>
<reference evidence="10" key="2">
    <citation type="journal article" date="2021" name="PeerJ">
        <title>Extensive microbial diversity within the chicken gut microbiome revealed by metagenomics and culture.</title>
        <authorList>
            <person name="Gilroy R."/>
            <person name="Ravi A."/>
            <person name="Getino M."/>
            <person name="Pursley I."/>
            <person name="Horton D.L."/>
            <person name="Alikhan N.F."/>
            <person name="Baker D."/>
            <person name="Gharbi K."/>
            <person name="Hall N."/>
            <person name="Watson M."/>
            <person name="Adriaenssens E.M."/>
            <person name="Foster-Nyarko E."/>
            <person name="Jarju S."/>
            <person name="Secka A."/>
            <person name="Antonio M."/>
            <person name="Oren A."/>
            <person name="Chaudhuri R.R."/>
            <person name="La Ragione R."/>
            <person name="Hildebrand F."/>
            <person name="Pallen M.J."/>
        </authorList>
    </citation>
    <scope>NUCLEOTIDE SEQUENCE</scope>
    <source>
        <strain evidence="10">CHK184-25365</strain>
    </source>
</reference>
<dbReference type="SUPFAM" id="SSF55174">
    <property type="entry name" value="Alpha-L RNA-binding motif"/>
    <property type="match status" value="1"/>
</dbReference>
<sequence length="197" mass="22495">MARDRQPILKKCKALGIDPAVMGVNKNTKRNPKPNRRKVSEYGIQLNEKQKLRFIYGILEKQFAHYFELAEKSNGQTGEVLLQLCECRLDNVVFRLGLASTRREARQMVVHNHFTLNGKKVNVPSLQVKVGDVIGVTEKTRGSDKMKAIRETRGAVPVPKWLDMDKDKLEGKVVALPTKEDLDFEVDELLIVEYYSK</sequence>
<dbReference type="PANTHER" id="PTHR11831:SF4">
    <property type="entry name" value="SMALL RIBOSOMAL SUBUNIT PROTEIN US4M"/>
    <property type="match status" value="1"/>
</dbReference>
<dbReference type="CDD" id="cd00165">
    <property type="entry name" value="S4"/>
    <property type="match status" value="1"/>
</dbReference>
<dbReference type="InterPro" id="IPR022801">
    <property type="entry name" value="Ribosomal_uS4"/>
</dbReference>
<proteinExistence type="inferred from homology"/>
<dbReference type="HAMAP" id="MF_01306_B">
    <property type="entry name" value="Ribosomal_uS4_B"/>
    <property type="match status" value="1"/>
</dbReference>
<dbReference type="InterPro" id="IPR002942">
    <property type="entry name" value="S4_RNA-bd"/>
</dbReference>
<dbReference type="AlphaFoldDB" id="A0A9D1AJ83"/>
<evidence type="ECO:0000256" key="5">
    <source>
        <dbReference type="ARBA" id="ARBA00023274"/>
    </source>
</evidence>
<evidence type="ECO:0000256" key="2">
    <source>
        <dbReference type="ARBA" id="ARBA00022730"/>
    </source>
</evidence>
<gene>
    <name evidence="7 10" type="primary">rpsD</name>
    <name evidence="10" type="ORF">IAB36_06240</name>
</gene>